<dbReference type="OrthoDB" id="10447968at2759"/>
<dbReference type="AlphaFoldDB" id="A0A8X6GBE7"/>
<dbReference type="EMBL" id="BMAO01012064">
    <property type="protein sequence ID" value="GFQ78808.1"/>
    <property type="molecule type" value="Genomic_DNA"/>
</dbReference>
<sequence>MALSWRGSQVNLMARRLKELLINVEYHALKHFVSVFWKTLNRFKGRSSSWEIDKSVPKPLQCLQKAISTRRSFKSVEKTPNDRVFWLLKQTHELLQGLKDTTTHLLCDGV</sequence>
<name>A0A8X6GBE7_TRICU</name>
<dbReference type="Proteomes" id="UP000887116">
    <property type="component" value="Unassembled WGS sequence"/>
</dbReference>
<reference evidence="1" key="1">
    <citation type="submission" date="2020-07" db="EMBL/GenBank/DDBJ databases">
        <title>Multicomponent nature underlies the extraordinary mechanical properties of spider dragline silk.</title>
        <authorList>
            <person name="Kono N."/>
            <person name="Nakamura H."/>
            <person name="Mori M."/>
            <person name="Yoshida Y."/>
            <person name="Ohtoshi R."/>
            <person name="Malay A.D."/>
            <person name="Moran D.A.P."/>
            <person name="Tomita M."/>
            <person name="Numata K."/>
            <person name="Arakawa K."/>
        </authorList>
    </citation>
    <scope>NUCLEOTIDE SEQUENCE</scope>
</reference>
<keyword evidence="2" id="KW-1185">Reference proteome</keyword>
<evidence type="ECO:0000313" key="2">
    <source>
        <dbReference type="Proteomes" id="UP000887116"/>
    </source>
</evidence>
<protein>
    <submittedName>
        <fullName evidence="1">Uncharacterized protein</fullName>
    </submittedName>
</protein>
<comment type="caution">
    <text evidence="1">The sequence shown here is derived from an EMBL/GenBank/DDBJ whole genome shotgun (WGS) entry which is preliminary data.</text>
</comment>
<accession>A0A8X6GBE7</accession>
<gene>
    <name evidence="1" type="ORF">TNCT_529411</name>
</gene>
<proteinExistence type="predicted"/>
<evidence type="ECO:0000313" key="1">
    <source>
        <dbReference type="EMBL" id="GFQ78808.1"/>
    </source>
</evidence>
<organism evidence="1 2">
    <name type="scientific">Trichonephila clavata</name>
    <name type="common">Joro spider</name>
    <name type="synonym">Nephila clavata</name>
    <dbReference type="NCBI Taxonomy" id="2740835"/>
    <lineage>
        <taxon>Eukaryota</taxon>
        <taxon>Metazoa</taxon>
        <taxon>Ecdysozoa</taxon>
        <taxon>Arthropoda</taxon>
        <taxon>Chelicerata</taxon>
        <taxon>Arachnida</taxon>
        <taxon>Araneae</taxon>
        <taxon>Araneomorphae</taxon>
        <taxon>Entelegynae</taxon>
        <taxon>Araneoidea</taxon>
        <taxon>Nephilidae</taxon>
        <taxon>Trichonephila</taxon>
    </lineage>
</organism>